<feature type="non-terminal residue" evidence="1">
    <location>
        <position position="108"/>
    </location>
</feature>
<gene>
    <name evidence="1" type="ORF">RFI_38355</name>
</gene>
<dbReference type="EMBL" id="ASPP01044843">
    <property type="protein sequence ID" value="ETN99127.1"/>
    <property type="molecule type" value="Genomic_DNA"/>
</dbReference>
<evidence type="ECO:0000313" key="1">
    <source>
        <dbReference type="EMBL" id="ETN99127.1"/>
    </source>
</evidence>
<name>X6LAS2_RETFI</name>
<keyword evidence="2" id="KW-1185">Reference proteome</keyword>
<proteinExistence type="predicted"/>
<dbReference type="Proteomes" id="UP000023152">
    <property type="component" value="Unassembled WGS sequence"/>
</dbReference>
<sequence length="108" mass="13085">MKVTFTKAEDVQRAIEEKVITIGFNEAKYEIFDKYRRRPRQEMLQVKSFRKRLHESESMQVLWKKKPCIRTLPSPKESKKIIEKKEQVKVNQLGVFCNNLKRNILWKF</sequence>
<reference evidence="1 2" key="1">
    <citation type="journal article" date="2013" name="Curr. Biol.">
        <title>The Genome of the Foraminiferan Reticulomyxa filosa.</title>
        <authorList>
            <person name="Glockner G."/>
            <person name="Hulsmann N."/>
            <person name="Schleicher M."/>
            <person name="Noegel A.A."/>
            <person name="Eichinger L."/>
            <person name="Gallinger C."/>
            <person name="Pawlowski J."/>
            <person name="Sierra R."/>
            <person name="Euteneuer U."/>
            <person name="Pillet L."/>
            <person name="Moustafa A."/>
            <person name="Platzer M."/>
            <person name="Groth M."/>
            <person name="Szafranski K."/>
            <person name="Schliwa M."/>
        </authorList>
    </citation>
    <scope>NUCLEOTIDE SEQUENCE [LARGE SCALE GENOMIC DNA]</scope>
</reference>
<evidence type="ECO:0000313" key="2">
    <source>
        <dbReference type="Proteomes" id="UP000023152"/>
    </source>
</evidence>
<protein>
    <submittedName>
        <fullName evidence="1">Uncharacterized protein</fullName>
    </submittedName>
</protein>
<dbReference type="AlphaFoldDB" id="X6LAS2"/>
<comment type="caution">
    <text evidence="1">The sequence shown here is derived from an EMBL/GenBank/DDBJ whole genome shotgun (WGS) entry which is preliminary data.</text>
</comment>
<accession>X6LAS2</accession>
<organism evidence="1 2">
    <name type="scientific">Reticulomyxa filosa</name>
    <dbReference type="NCBI Taxonomy" id="46433"/>
    <lineage>
        <taxon>Eukaryota</taxon>
        <taxon>Sar</taxon>
        <taxon>Rhizaria</taxon>
        <taxon>Retaria</taxon>
        <taxon>Foraminifera</taxon>
        <taxon>Monothalamids</taxon>
        <taxon>Reticulomyxidae</taxon>
        <taxon>Reticulomyxa</taxon>
    </lineage>
</organism>